<dbReference type="Pfam" id="PF13693">
    <property type="entry name" value="HTH_35"/>
    <property type="match status" value="1"/>
</dbReference>
<evidence type="ECO:0000256" key="1">
    <source>
        <dbReference type="ARBA" id="ARBA00006157"/>
    </source>
</evidence>
<accession>A0ABV3QP84</accession>
<comment type="caution">
    <text evidence="6">The sequence shown here is derived from an EMBL/GenBank/DDBJ whole genome shotgun (WGS) entry which is preliminary data.</text>
</comment>
<name>A0ABV3QP84_9GAMM</name>
<keyword evidence="7" id="KW-1185">Reference proteome</keyword>
<proteinExistence type="inferred from homology"/>
<reference evidence="6 7" key="1">
    <citation type="submission" date="2024-06" db="EMBL/GenBank/DDBJ databases">
        <authorList>
            <person name="Woo H."/>
        </authorList>
    </citation>
    <scope>NUCLEOTIDE SEQUENCE [LARGE SCALE GENOMIC DNA]</scope>
    <source>
        <strain evidence="6 7">S2-g</strain>
    </source>
</reference>
<dbReference type="InterPro" id="IPR038722">
    <property type="entry name" value="Ner_HTH_dom"/>
</dbReference>
<dbReference type="InterPro" id="IPR010982">
    <property type="entry name" value="Lambda_DNA-bd_dom_sf"/>
</dbReference>
<gene>
    <name evidence="6" type="ORF">ABQJ56_09085</name>
</gene>
<evidence type="ECO:0000256" key="3">
    <source>
        <dbReference type="ARBA" id="ARBA00023125"/>
    </source>
</evidence>
<dbReference type="EMBL" id="JBFOHL010000007">
    <property type="protein sequence ID" value="MEW9624385.1"/>
    <property type="molecule type" value="Genomic_DNA"/>
</dbReference>
<dbReference type="Gene3D" id="1.10.260.40">
    <property type="entry name" value="lambda repressor-like DNA-binding domains"/>
    <property type="match status" value="1"/>
</dbReference>
<comment type="similarity">
    <text evidence="1">Belongs to the ner transcriptional regulatory family.</text>
</comment>
<evidence type="ECO:0000256" key="2">
    <source>
        <dbReference type="ARBA" id="ARBA00023015"/>
    </source>
</evidence>
<sequence length="104" mass="11406">MSHTTSHELTRLQRARKQHEQIKMRLRLAGTSLAQVARDLGVAPTTVTSVSQGARRSRRIEATIAQRLSTTAAKLWPDRYATATRHDLVSLKSTGGDAPSLTSN</sequence>
<evidence type="ECO:0000313" key="7">
    <source>
        <dbReference type="Proteomes" id="UP001556170"/>
    </source>
</evidence>
<evidence type="ECO:0000313" key="6">
    <source>
        <dbReference type="EMBL" id="MEW9624385.1"/>
    </source>
</evidence>
<dbReference type="Proteomes" id="UP001556170">
    <property type="component" value="Unassembled WGS sequence"/>
</dbReference>
<dbReference type="RefSeq" id="WP_367844694.1">
    <property type="nucleotide sequence ID" value="NZ_JBFOHL010000007.1"/>
</dbReference>
<evidence type="ECO:0000256" key="4">
    <source>
        <dbReference type="ARBA" id="ARBA00023163"/>
    </source>
</evidence>
<evidence type="ECO:0000259" key="5">
    <source>
        <dbReference type="Pfam" id="PF13693"/>
    </source>
</evidence>
<dbReference type="SUPFAM" id="SSF47413">
    <property type="entry name" value="lambda repressor-like DNA-binding domains"/>
    <property type="match status" value="1"/>
</dbReference>
<feature type="domain" description="Ner winged helix-turn-helix DNA-binding" evidence="5">
    <location>
        <begin position="19"/>
        <end position="85"/>
    </location>
</feature>
<keyword evidence="3" id="KW-0238">DNA-binding</keyword>
<keyword evidence="2" id="KW-0805">Transcription regulation</keyword>
<protein>
    <submittedName>
        <fullName evidence="6">Transcriptional regulator</fullName>
    </submittedName>
</protein>
<organism evidence="6 7">
    <name type="scientific">Rhodanobacter geophilus</name>
    <dbReference type="NCBI Taxonomy" id="3162488"/>
    <lineage>
        <taxon>Bacteria</taxon>
        <taxon>Pseudomonadati</taxon>
        <taxon>Pseudomonadota</taxon>
        <taxon>Gammaproteobacteria</taxon>
        <taxon>Lysobacterales</taxon>
        <taxon>Rhodanobacteraceae</taxon>
        <taxon>Rhodanobacter</taxon>
    </lineage>
</organism>
<keyword evidence="4" id="KW-0804">Transcription</keyword>